<accession>A0A3N4RI63</accession>
<feature type="region of interest" description="Disordered" evidence="1">
    <location>
        <begin position="1"/>
        <end position="41"/>
    </location>
</feature>
<dbReference type="AlphaFoldDB" id="A0A3N4RI63"/>
<name>A0A3N4RI63_9ACTN</name>
<evidence type="ECO:0000259" key="2">
    <source>
        <dbReference type="Pfam" id="PF09851"/>
    </source>
</evidence>
<keyword evidence="4" id="KW-1185">Reference proteome</keyword>
<dbReference type="Pfam" id="PF09851">
    <property type="entry name" value="SHOCT"/>
    <property type="match status" value="1"/>
</dbReference>
<evidence type="ECO:0000313" key="3">
    <source>
        <dbReference type="EMBL" id="RPE33033.1"/>
    </source>
</evidence>
<gene>
    <name evidence="3" type="ORF">EDD38_1309</name>
</gene>
<dbReference type="RefSeq" id="WP_162871537.1">
    <property type="nucleotide sequence ID" value="NZ_JBEYIY010000019.1"/>
</dbReference>
<organism evidence="3 4">
    <name type="scientific">Kitasatospora cineracea</name>
    <dbReference type="NCBI Taxonomy" id="88074"/>
    <lineage>
        <taxon>Bacteria</taxon>
        <taxon>Bacillati</taxon>
        <taxon>Actinomycetota</taxon>
        <taxon>Actinomycetes</taxon>
        <taxon>Kitasatosporales</taxon>
        <taxon>Streptomycetaceae</taxon>
        <taxon>Kitasatospora</taxon>
    </lineage>
</organism>
<sequence>MQMLHATAAAPTVQQGVVVNPQPQQGYPQQAYPPPPQYPVQQPVDRAARLRELKDLRDQDLITEEEFQAQRQAIIRSI</sequence>
<comment type="caution">
    <text evidence="3">The sequence shown here is derived from an EMBL/GenBank/DDBJ whole genome shotgun (WGS) entry which is preliminary data.</text>
</comment>
<dbReference type="EMBL" id="RKQG01000001">
    <property type="protein sequence ID" value="RPE33033.1"/>
    <property type="molecule type" value="Genomic_DNA"/>
</dbReference>
<dbReference type="Proteomes" id="UP000266906">
    <property type="component" value="Unassembled WGS sequence"/>
</dbReference>
<dbReference type="InterPro" id="IPR018649">
    <property type="entry name" value="SHOCT"/>
</dbReference>
<evidence type="ECO:0000313" key="4">
    <source>
        <dbReference type="Proteomes" id="UP000266906"/>
    </source>
</evidence>
<reference evidence="3 4" key="1">
    <citation type="submission" date="2018-11" db="EMBL/GenBank/DDBJ databases">
        <title>Sequencing the genomes of 1000 actinobacteria strains.</title>
        <authorList>
            <person name="Klenk H.-P."/>
        </authorList>
    </citation>
    <scope>NUCLEOTIDE SEQUENCE [LARGE SCALE GENOMIC DNA]</scope>
    <source>
        <strain evidence="3 4">DSM 44781</strain>
    </source>
</reference>
<protein>
    <submittedName>
        <fullName evidence="3">Oligomerization/nucleic acid binding protein</fullName>
    </submittedName>
</protein>
<feature type="compositionally biased region" description="Low complexity" evidence="1">
    <location>
        <begin position="11"/>
        <end position="30"/>
    </location>
</feature>
<proteinExistence type="predicted"/>
<evidence type="ECO:0000256" key="1">
    <source>
        <dbReference type="SAM" id="MobiDB-lite"/>
    </source>
</evidence>
<feature type="domain" description="SHOCT" evidence="2">
    <location>
        <begin position="48"/>
        <end position="74"/>
    </location>
</feature>